<feature type="compositionally biased region" description="Basic and acidic residues" evidence="1">
    <location>
        <begin position="73"/>
        <end position="97"/>
    </location>
</feature>
<gene>
    <name evidence="2" type="ORF">SDC9_108731</name>
</gene>
<name>A0A645BA09_9ZZZZ</name>
<dbReference type="AlphaFoldDB" id="A0A645BA09"/>
<protein>
    <submittedName>
        <fullName evidence="2">Uncharacterized protein</fullName>
    </submittedName>
</protein>
<accession>A0A645BA09</accession>
<evidence type="ECO:0000313" key="2">
    <source>
        <dbReference type="EMBL" id="MPM61868.1"/>
    </source>
</evidence>
<reference evidence="2" key="1">
    <citation type="submission" date="2019-08" db="EMBL/GenBank/DDBJ databases">
        <authorList>
            <person name="Kucharzyk K."/>
            <person name="Murdoch R.W."/>
            <person name="Higgins S."/>
            <person name="Loffler F."/>
        </authorList>
    </citation>
    <scope>NUCLEOTIDE SEQUENCE</scope>
</reference>
<feature type="region of interest" description="Disordered" evidence="1">
    <location>
        <begin position="37"/>
        <end position="131"/>
    </location>
</feature>
<proteinExistence type="predicted"/>
<feature type="compositionally biased region" description="Polar residues" evidence="1">
    <location>
        <begin position="46"/>
        <end position="64"/>
    </location>
</feature>
<dbReference type="EMBL" id="VSSQ01018565">
    <property type="protein sequence ID" value="MPM61868.1"/>
    <property type="molecule type" value="Genomic_DNA"/>
</dbReference>
<comment type="caution">
    <text evidence="2">The sequence shown here is derived from an EMBL/GenBank/DDBJ whole genome shotgun (WGS) entry which is preliminary data.</text>
</comment>
<organism evidence="2">
    <name type="scientific">bioreactor metagenome</name>
    <dbReference type="NCBI Taxonomy" id="1076179"/>
    <lineage>
        <taxon>unclassified sequences</taxon>
        <taxon>metagenomes</taxon>
        <taxon>ecological metagenomes</taxon>
    </lineage>
</organism>
<sequence>MEKRQRQHCCIGPGQIKHAERRGQKVQFGERVVVLRATDDSDCDQHQPQQHSGTQNEAGGQLPQSRRRYSVARAEERHAERDQAQRGQGRDHSREQCRIAAAPPDSEQKVTAVPEHGNGISSDPEEGVFAGGANRDCHFRFRRRRTAWPQWDGRRFRGRRRFRRRQGNRRRVRRREESGGALPGNFVMGEHCVGCRRIRLQKHKNLFRRKRTGDHAVPAQEERFR</sequence>
<evidence type="ECO:0000256" key="1">
    <source>
        <dbReference type="SAM" id="MobiDB-lite"/>
    </source>
</evidence>